<gene>
    <name evidence="2" type="ORF">MNBD_ALPHA05-1640</name>
</gene>
<dbReference type="EMBL" id="UOEH01000070">
    <property type="protein sequence ID" value="VAV91754.1"/>
    <property type="molecule type" value="Genomic_DNA"/>
</dbReference>
<sequence>MENLEAAFPFLFLVFFVLFWIFVLGLLSRLSGWSTLADHYKSDQSLNGSKRRLQSMSMGSSSFMNVGYGNIVTLEVNADYLALSLMFLFQPGHHRIVIPLDELTAEPHKIFFILKGVRFSTVKAPAIKITTTRSWAKWIEEKTNGRWSVQSKLNFFPAH</sequence>
<evidence type="ECO:0000313" key="2">
    <source>
        <dbReference type="EMBL" id="VAV91754.1"/>
    </source>
</evidence>
<keyword evidence="1" id="KW-0472">Membrane</keyword>
<keyword evidence="1" id="KW-1133">Transmembrane helix</keyword>
<evidence type="ECO:0000256" key="1">
    <source>
        <dbReference type="SAM" id="Phobius"/>
    </source>
</evidence>
<organism evidence="2">
    <name type="scientific">hydrothermal vent metagenome</name>
    <dbReference type="NCBI Taxonomy" id="652676"/>
    <lineage>
        <taxon>unclassified sequences</taxon>
        <taxon>metagenomes</taxon>
        <taxon>ecological metagenomes</taxon>
    </lineage>
</organism>
<feature type="transmembrane region" description="Helical" evidence="1">
    <location>
        <begin position="6"/>
        <end position="27"/>
    </location>
</feature>
<proteinExistence type="predicted"/>
<name>A0A3B0REI6_9ZZZZ</name>
<reference evidence="2" key="1">
    <citation type="submission" date="2018-06" db="EMBL/GenBank/DDBJ databases">
        <authorList>
            <person name="Zhirakovskaya E."/>
        </authorList>
    </citation>
    <scope>NUCLEOTIDE SEQUENCE</scope>
</reference>
<protein>
    <submittedName>
        <fullName evidence="2">Uncharacterized protein</fullName>
    </submittedName>
</protein>
<dbReference type="AlphaFoldDB" id="A0A3B0REI6"/>
<accession>A0A3B0REI6</accession>
<keyword evidence="1" id="KW-0812">Transmembrane</keyword>